<accession>A0A747K1Z0</accession>
<keyword evidence="1" id="KW-0472">Membrane</keyword>
<gene>
    <name evidence="2" type="ORF">G8L96_004546</name>
</gene>
<sequence>MMSKVINIIKEYSDEESKRGKALQKLSWEACKIGIYVFSYGFLQVLLSDWIGIRDDKEVMLKLYYIMFSGGFLFYAAAIIPWVFHHKKNIFNLCSTTFKLSTIEKEVKEEINQNNKGESK</sequence>
<dbReference type="EMBL" id="DAAVFW010000023">
    <property type="protein sequence ID" value="HAF4520182.1"/>
    <property type="molecule type" value="Genomic_DNA"/>
</dbReference>
<proteinExistence type="predicted"/>
<evidence type="ECO:0000256" key="1">
    <source>
        <dbReference type="SAM" id="Phobius"/>
    </source>
</evidence>
<keyword evidence="1" id="KW-0812">Transmembrane</keyword>
<feature type="transmembrane region" description="Helical" evidence="1">
    <location>
        <begin position="33"/>
        <end position="51"/>
    </location>
</feature>
<protein>
    <submittedName>
        <fullName evidence="2">Uncharacterized protein</fullName>
    </submittedName>
</protein>
<keyword evidence="1" id="KW-1133">Transmembrane helix</keyword>
<feature type="transmembrane region" description="Helical" evidence="1">
    <location>
        <begin position="63"/>
        <end position="84"/>
    </location>
</feature>
<reference evidence="2" key="2">
    <citation type="submission" date="2020-02" db="EMBL/GenBank/DDBJ databases">
        <authorList>
            <consortium name="NCBI Pathogen Detection Project"/>
        </authorList>
    </citation>
    <scope>NUCLEOTIDE SEQUENCE</scope>
    <source>
        <strain evidence="2">MA.RM_119</strain>
    </source>
</reference>
<dbReference type="AlphaFoldDB" id="A0A747K1Z0"/>
<comment type="caution">
    <text evidence="2">The sequence shown here is derived from an EMBL/GenBank/DDBJ whole genome shotgun (WGS) entry which is preliminary data.</text>
</comment>
<reference evidence="2" key="1">
    <citation type="journal article" date="2018" name="Genome Biol.">
        <title>SKESA: strategic k-mer extension for scrupulous assemblies.</title>
        <authorList>
            <person name="Souvorov A."/>
            <person name="Agarwala R."/>
            <person name="Lipman D.J."/>
        </authorList>
    </citation>
    <scope>NUCLEOTIDE SEQUENCE</scope>
    <source>
        <strain evidence="2">MA.RM_119</strain>
    </source>
</reference>
<name>A0A747K1Z0_SALER</name>
<evidence type="ECO:0000313" key="2">
    <source>
        <dbReference type="EMBL" id="HAF4520182.1"/>
    </source>
</evidence>
<organism evidence="2">
    <name type="scientific">Salmonella enterica</name>
    <name type="common">Salmonella choleraesuis</name>
    <dbReference type="NCBI Taxonomy" id="28901"/>
    <lineage>
        <taxon>Bacteria</taxon>
        <taxon>Pseudomonadati</taxon>
        <taxon>Pseudomonadota</taxon>
        <taxon>Gammaproteobacteria</taxon>
        <taxon>Enterobacterales</taxon>
        <taxon>Enterobacteriaceae</taxon>
        <taxon>Salmonella</taxon>
    </lineage>
</organism>